<evidence type="ECO:0008006" key="4">
    <source>
        <dbReference type="Google" id="ProtNLM"/>
    </source>
</evidence>
<evidence type="ECO:0000313" key="3">
    <source>
        <dbReference type="Proteomes" id="UP000606870"/>
    </source>
</evidence>
<sequence length="363" mass="39196">MHMKTALTVGGAFTAYCIGAGFASGQETLQFYGSWGGVTPFLLVIFTFVLMFIFCLGTYRTGALKHFENPSEAYTYYCGRHLGFLIDILCTLSIALCTLIMFAGSGATINQYLGVPVWIGTTLMGIVAVFVVCLGLQKVVDILGCAGIIIIAIMAVVGVYCLVTSPVGIMEGQQHVLEYVQEGRILQGTFMGIDNCVVAVFSLVGAYITLGLLFNVSLGASCKTKQDIWGSAFLSALFFCIGLSMVLLTLIKNLDYIAAIKAQVPMLAAIENVLPIMAMPFTIIILIGIFTTITGYLWAFGRRFAEDKTKKQRIIVIVVAVLGMTVASFVPLSQLVNTIYPLVGIGGDLLLIGILYRMLRAKE</sequence>
<name>A0ABR6VJA6_9FIRM</name>
<feature type="transmembrane region" description="Helical" evidence="1">
    <location>
        <begin position="115"/>
        <end position="136"/>
    </location>
</feature>
<organism evidence="2 3">
    <name type="scientific">Megasphaera hominis</name>
    <dbReference type="NCBI Taxonomy" id="159836"/>
    <lineage>
        <taxon>Bacteria</taxon>
        <taxon>Bacillati</taxon>
        <taxon>Bacillota</taxon>
        <taxon>Negativicutes</taxon>
        <taxon>Veillonellales</taxon>
        <taxon>Veillonellaceae</taxon>
        <taxon>Megasphaera</taxon>
    </lineage>
</organism>
<keyword evidence="1" id="KW-1133">Transmembrane helix</keyword>
<evidence type="ECO:0000313" key="2">
    <source>
        <dbReference type="EMBL" id="MBC3537238.1"/>
    </source>
</evidence>
<proteinExistence type="predicted"/>
<protein>
    <recommendedName>
        <fullName evidence="4">Transporter</fullName>
    </recommendedName>
</protein>
<comment type="caution">
    <text evidence="2">The sequence shown here is derived from an EMBL/GenBank/DDBJ whole genome shotgun (WGS) entry which is preliminary data.</text>
</comment>
<keyword evidence="1" id="KW-0812">Transmembrane</keyword>
<dbReference type="PANTHER" id="PTHR37814">
    <property type="entry name" value="CONSERVED MEMBRANE PROTEIN"/>
    <property type="match status" value="1"/>
</dbReference>
<dbReference type="InterPro" id="IPR038728">
    <property type="entry name" value="YkvI-like"/>
</dbReference>
<feature type="transmembrane region" description="Helical" evidence="1">
    <location>
        <begin position="276"/>
        <end position="301"/>
    </location>
</feature>
<feature type="transmembrane region" description="Helical" evidence="1">
    <location>
        <begin position="82"/>
        <end position="103"/>
    </location>
</feature>
<accession>A0ABR6VJA6</accession>
<feature type="transmembrane region" description="Helical" evidence="1">
    <location>
        <begin position="41"/>
        <end position="61"/>
    </location>
</feature>
<reference evidence="2 3" key="1">
    <citation type="submission" date="2020-08" db="EMBL/GenBank/DDBJ databases">
        <authorList>
            <person name="Liu C."/>
            <person name="Sun Q."/>
        </authorList>
    </citation>
    <scope>NUCLEOTIDE SEQUENCE [LARGE SCALE GENOMIC DNA]</scope>
    <source>
        <strain evidence="2 3">NSJ-59</strain>
    </source>
</reference>
<keyword evidence="3" id="KW-1185">Reference proteome</keyword>
<evidence type="ECO:0000256" key="1">
    <source>
        <dbReference type="SAM" id="Phobius"/>
    </source>
</evidence>
<dbReference type="PANTHER" id="PTHR37814:SF1">
    <property type="entry name" value="MEMBRANE PROTEIN"/>
    <property type="match status" value="1"/>
</dbReference>
<feature type="transmembrane region" description="Helical" evidence="1">
    <location>
        <begin position="338"/>
        <end position="359"/>
    </location>
</feature>
<feature type="transmembrane region" description="Helical" evidence="1">
    <location>
        <begin position="189"/>
        <end position="216"/>
    </location>
</feature>
<dbReference type="EMBL" id="JACOGK010000022">
    <property type="protein sequence ID" value="MBC3537238.1"/>
    <property type="molecule type" value="Genomic_DNA"/>
</dbReference>
<dbReference type="Proteomes" id="UP000606870">
    <property type="component" value="Unassembled WGS sequence"/>
</dbReference>
<feature type="transmembrane region" description="Helical" evidence="1">
    <location>
        <begin position="228"/>
        <end position="251"/>
    </location>
</feature>
<feature type="transmembrane region" description="Helical" evidence="1">
    <location>
        <begin position="143"/>
        <end position="169"/>
    </location>
</feature>
<keyword evidence="1" id="KW-0472">Membrane</keyword>
<dbReference type="RefSeq" id="WP_186503478.1">
    <property type="nucleotide sequence ID" value="NZ_JACOGK010000022.1"/>
</dbReference>
<feature type="transmembrane region" description="Helical" evidence="1">
    <location>
        <begin position="313"/>
        <end position="332"/>
    </location>
</feature>
<gene>
    <name evidence="2" type="ORF">H8J70_08230</name>
</gene>